<feature type="transmembrane region" description="Helical" evidence="6">
    <location>
        <begin position="185"/>
        <end position="204"/>
    </location>
</feature>
<dbReference type="RefSeq" id="WP_145933134.1">
    <property type="nucleotide sequence ID" value="NZ_BNAV01000009.1"/>
</dbReference>
<comment type="caution">
    <text evidence="8">The sequence shown here is derived from an EMBL/GenBank/DDBJ whole genome shotgun (WGS) entry which is preliminary data.</text>
</comment>
<dbReference type="InterPro" id="IPR023494">
    <property type="entry name" value="Cyt_c_bgen_Ccs1/CcsB/ResB"/>
</dbReference>
<evidence type="ECO:0000313" key="8">
    <source>
        <dbReference type="EMBL" id="GHF72527.1"/>
    </source>
</evidence>
<evidence type="ECO:0000256" key="3">
    <source>
        <dbReference type="ARBA" id="ARBA00022748"/>
    </source>
</evidence>
<dbReference type="PANTHER" id="PTHR31566:SF0">
    <property type="entry name" value="CYTOCHROME C BIOGENESIS PROTEIN CCS1, CHLOROPLASTIC"/>
    <property type="match status" value="1"/>
</dbReference>
<evidence type="ECO:0000256" key="4">
    <source>
        <dbReference type="ARBA" id="ARBA00022989"/>
    </source>
</evidence>
<dbReference type="EMBL" id="BNAV01000009">
    <property type="protein sequence ID" value="GHF72527.1"/>
    <property type="molecule type" value="Genomic_DNA"/>
</dbReference>
<evidence type="ECO:0000256" key="6">
    <source>
        <dbReference type="SAM" id="Phobius"/>
    </source>
</evidence>
<name>A0A8H9MEG7_9PSEU</name>
<proteinExistence type="predicted"/>
<evidence type="ECO:0000313" key="9">
    <source>
        <dbReference type="Proteomes" id="UP000658656"/>
    </source>
</evidence>
<accession>A0A8H9MEG7</accession>
<evidence type="ECO:0000256" key="5">
    <source>
        <dbReference type="ARBA" id="ARBA00023136"/>
    </source>
</evidence>
<dbReference type="GO" id="GO:0017004">
    <property type="term" value="P:cytochrome complex assembly"/>
    <property type="evidence" value="ECO:0007669"/>
    <property type="project" value="UniProtKB-KW"/>
</dbReference>
<keyword evidence="2 6" id="KW-0812">Transmembrane</keyword>
<dbReference type="OrthoDB" id="3949537at2"/>
<dbReference type="GO" id="GO:0016020">
    <property type="term" value="C:membrane"/>
    <property type="evidence" value="ECO:0007669"/>
    <property type="project" value="UniProtKB-SubCell"/>
</dbReference>
<dbReference type="AlphaFoldDB" id="A0A8H9MEG7"/>
<sequence length="535" mass="59209">MTATEARPTPQYRPTPGRRVLSFLRNTWRGLTAMRTALILLFLLALGAMPGALLPQRALNPTKTSQYITDHGWWGTLLDRLQFFDVYSSVWFSAIYLLLMVSLVGCLTPRSWEYVRSMRAKPVLTPRNLARMPHFREATLERSADDVLAGARKRLRGWRTAEREEADGARTISAERGYLRETGNLIFHFAMLGLIISFALGKMYSYDGQVIVQATGGADAQFCNSGIYAYDSFNPGLRVDGTDLDPFCVKVNDFTAQYTATGEPVHYSSNIDYQSGNDLTTGIWRPYFLEVNSPLRTAGDRVYLLNHGYSPQFTVTFPDGEVRKQAVQWVPEDTKTYLSQGAVKFDPPDVPDAAERRTKQLAITGVFAPTSFVHGGVLTSTAPVLNNPMVAVDVLRGDLGLDSGQSQSIFSVDQSMVDDGRLKRVARQNLAVGQSITLDDGTKISFDGVQQWVALQVSHDPTQDYVLVFAVAMLVGLGASLLVKRRRVWLRVRPADGDENGTVVQVGGLARTDQAGYGEEFTRLADELLTGGKRK</sequence>
<dbReference type="PANTHER" id="PTHR31566">
    <property type="entry name" value="CYTOCHROME C BIOGENESIS PROTEIN CCS1, CHLOROPLASTIC"/>
    <property type="match status" value="1"/>
</dbReference>
<keyword evidence="3" id="KW-0201">Cytochrome c-type biogenesis</keyword>
<evidence type="ECO:0000259" key="7">
    <source>
        <dbReference type="Pfam" id="PF05140"/>
    </source>
</evidence>
<dbReference type="InterPro" id="IPR007816">
    <property type="entry name" value="ResB-like_domain"/>
</dbReference>
<reference evidence="8" key="2">
    <citation type="submission" date="2020-09" db="EMBL/GenBank/DDBJ databases">
        <authorList>
            <person name="Sun Q."/>
            <person name="Zhou Y."/>
        </authorList>
    </citation>
    <scope>NUCLEOTIDE SEQUENCE</scope>
    <source>
        <strain evidence="8">CGMCC 4.7679</strain>
    </source>
</reference>
<evidence type="ECO:0000256" key="2">
    <source>
        <dbReference type="ARBA" id="ARBA00022692"/>
    </source>
</evidence>
<reference evidence="8" key="1">
    <citation type="journal article" date="2014" name="Int. J. Syst. Evol. Microbiol.">
        <title>Complete genome sequence of Corynebacterium casei LMG S-19264T (=DSM 44701T), isolated from a smear-ripened cheese.</title>
        <authorList>
            <consortium name="US DOE Joint Genome Institute (JGI-PGF)"/>
            <person name="Walter F."/>
            <person name="Albersmeier A."/>
            <person name="Kalinowski J."/>
            <person name="Ruckert C."/>
        </authorList>
    </citation>
    <scope>NUCLEOTIDE SEQUENCE</scope>
    <source>
        <strain evidence="8">CGMCC 4.7679</strain>
    </source>
</reference>
<keyword evidence="9" id="KW-1185">Reference proteome</keyword>
<organism evidence="8 9">
    <name type="scientific">Amycolatopsis bartoniae</name>
    <dbReference type="NCBI Taxonomy" id="941986"/>
    <lineage>
        <taxon>Bacteria</taxon>
        <taxon>Bacillati</taxon>
        <taxon>Actinomycetota</taxon>
        <taxon>Actinomycetes</taxon>
        <taxon>Pseudonocardiales</taxon>
        <taxon>Pseudonocardiaceae</taxon>
        <taxon>Amycolatopsis</taxon>
    </lineage>
</organism>
<evidence type="ECO:0000256" key="1">
    <source>
        <dbReference type="ARBA" id="ARBA00004141"/>
    </source>
</evidence>
<comment type="subcellular location">
    <subcellularLocation>
        <location evidence="1">Membrane</location>
        <topology evidence="1">Multi-pass membrane protein</topology>
    </subcellularLocation>
</comment>
<dbReference type="Proteomes" id="UP000658656">
    <property type="component" value="Unassembled WGS sequence"/>
</dbReference>
<gene>
    <name evidence="8" type="primary">resB</name>
    <name evidence="8" type="ORF">GCM10017566_53010</name>
</gene>
<protein>
    <submittedName>
        <fullName evidence="8">Cytochrome c biogenesis protein</fullName>
    </submittedName>
</protein>
<feature type="transmembrane region" description="Helical" evidence="6">
    <location>
        <begin position="90"/>
        <end position="109"/>
    </location>
</feature>
<feature type="domain" description="ResB-like" evidence="7">
    <location>
        <begin position="34"/>
        <end position="521"/>
    </location>
</feature>
<dbReference type="Pfam" id="PF05140">
    <property type="entry name" value="ResB"/>
    <property type="match status" value="1"/>
</dbReference>
<keyword evidence="4 6" id="KW-1133">Transmembrane helix</keyword>
<feature type="transmembrane region" description="Helical" evidence="6">
    <location>
        <begin position="465"/>
        <end position="483"/>
    </location>
</feature>
<keyword evidence="5 6" id="KW-0472">Membrane</keyword>